<dbReference type="AlphaFoldDB" id="A0A317ZN51"/>
<name>A0A317ZN51_9BACT</name>
<protein>
    <submittedName>
        <fullName evidence="2">Uncharacterized protein</fullName>
    </submittedName>
</protein>
<reference evidence="2 3" key="1">
    <citation type="submission" date="2018-05" db="EMBL/GenBank/DDBJ databases">
        <title>Coraliomargarita sinensis sp. nov., isolated from a marine solar saltern.</title>
        <authorList>
            <person name="Zhou L.Y."/>
        </authorList>
    </citation>
    <scope>NUCLEOTIDE SEQUENCE [LARGE SCALE GENOMIC DNA]</scope>
    <source>
        <strain evidence="2 3">WN38</strain>
    </source>
</reference>
<comment type="caution">
    <text evidence="2">The sequence shown here is derived from an EMBL/GenBank/DDBJ whole genome shotgun (WGS) entry which is preliminary data.</text>
</comment>
<dbReference type="InParanoid" id="A0A317ZN51"/>
<keyword evidence="1" id="KW-0472">Membrane</keyword>
<sequence length="131" mass="14480">MGYTAKQKSYIAEFEANWKGHFGPSSSWDLYKKEAYNNALAKYISANPQIFSPEQIDVAREVEATPFRDLETFKLGDAVSVFFSEAGNQAERINPFSGINRTALWIVAGLAIVTVSAVVAYKATPKVPVKK</sequence>
<dbReference type="RefSeq" id="WP_110130637.1">
    <property type="nucleotide sequence ID" value="NZ_QHJQ01000003.1"/>
</dbReference>
<feature type="transmembrane region" description="Helical" evidence="1">
    <location>
        <begin position="102"/>
        <end position="121"/>
    </location>
</feature>
<gene>
    <name evidence="2" type="ORF">DDZ13_06610</name>
</gene>
<keyword evidence="1" id="KW-0812">Transmembrane</keyword>
<proteinExistence type="predicted"/>
<accession>A0A317ZN51</accession>
<organism evidence="2 3">
    <name type="scientific">Coraliomargarita sinensis</name>
    <dbReference type="NCBI Taxonomy" id="2174842"/>
    <lineage>
        <taxon>Bacteria</taxon>
        <taxon>Pseudomonadati</taxon>
        <taxon>Verrucomicrobiota</taxon>
        <taxon>Opitutia</taxon>
        <taxon>Puniceicoccales</taxon>
        <taxon>Coraliomargaritaceae</taxon>
        <taxon>Coraliomargarita</taxon>
    </lineage>
</organism>
<evidence type="ECO:0000313" key="3">
    <source>
        <dbReference type="Proteomes" id="UP000247099"/>
    </source>
</evidence>
<evidence type="ECO:0000256" key="1">
    <source>
        <dbReference type="SAM" id="Phobius"/>
    </source>
</evidence>
<keyword evidence="3" id="KW-1185">Reference proteome</keyword>
<dbReference type="Proteomes" id="UP000247099">
    <property type="component" value="Unassembled WGS sequence"/>
</dbReference>
<evidence type="ECO:0000313" key="2">
    <source>
        <dbReference type="EMBL" id="PXA04831.1"/>
    </source>
</evidence>
<dbReference type="EMBL" id="QHJQ01000003">
    <property type="protein sequence ID" value="PXA04831.1"/>
    <property type="molecule type" value="Genomic_DNA"/>
</dbReference>
<keyword evidence="1" id="KW-1133">Transmembrane helix</keyword>